<accession>A0A2W4ZM01</accession>
<organism evidence="1 2">
    <name type="scientific">Phormidesmis priestleyi</name>
    <dbReference type="NCBI Taxonomy" id="268141"/>
    <lineage>
        <taxon>Bacteria</taxon>
        <taxon>Bacillati</taxon>
        <taxon>Cyanobacteriota</taxon>
        <taxon>Cyanophyceae</taxon>
        <taxon>Leptolyngbyales</taxon>
        <taxon>Leptolyngbyaceae</taxon>
        <taxon>Phormidesmis</taxon>
    </lineage>
</organism>
<comment type="caution">
    <text evidence="1">The sequence shown here is derived from an EMBL/GenBank/DDBJ whole genome shotgun (WGS) entry which is preliminary data.</text>
</comment>
<evidence type="ECO:0000313" key="1">
    <source>
        <dbReference type="EMBL" id="PZO59255.1"/>
    </source>
</evidence>
<dbReference type="Proteomes" id="UP000249794">
    <property type="component" value="Unassembled WGS sequence"/>
</dbReference>
<name>A0A2W4ZM01_9CYAN</name>
<sequence length="68" mass="7081">AREFISRDGGIVGSLYAASQAIVDDAHGGSGMSQLGARDLAAQGHSYTDILGYYYPGTALGRLETDSE</sequence>
<reference evidence="1 2" key="2">
    <citation type="submission" date="2018-06" db="EMBL/GenBank/DDBJ databases">
        <title>Metagenomic assembly of (sub)arctic Cyanobacteria and their associated microbiome from non-axenic cultures.</title>
        <authorList>
            <person name="Baurain D."/>
        </authorList>
    </citation>
    <scope>NUCLEOTIDE SEQUENCE [LARGE SCALE GENOMIC DNA]</scope>
    <source>
        <strain evidence="1">ULC027bin1</strain>
    </source>
</reference>
<dbReference type="AlphaFoldDB" id="A0A2W4ZM01"/>
<proteinExistence type="predicted"/>
<evidence type="ECO:0000313" key="2">
    <source>
        <dbReference type="Proteomes" id="UP000249794"/>
    </source>
</evidence>
<protein>
    <submittedName>
        <fullName evidence="1">Stage II sporulation protein</fullName>
    </submittedName>
</protein>
<feature type="non-terminal residue" evidence="1">
    <location>
        <position position="1"/>
    </location>
</feature>
<dbReference type="EMBL" id="QBMP01000026">
    <property type="protein sequence ID" value="PZO59255.1"/>
    <property type="molecule type" value="Genomic_DNA"/>
</dbReference>
<reference evidence="2" key="1">
    <citation type="submission" date="2018-04" db="EMBL/GenBank/DDBJ databases">
        <authorList>
            <person name="Cornet L."/>
        </authorList>
    </citation>
    <scope>NUCLEOTIDE SEQUENCE [LARGE SCALE GENOMIC DNA]</scope>
</reference>
<gene>
    <name evidence="1" type="ORF">DCF15_04330</name>
</gene>